<evidence type="ECO:0000313" key="3">
    <source>
        <dbReference type="Proteomes" id="UP000473571"/>
    </source>
</evidence>
<dbReference type="InterPro" id="IPR015947">
    <property type="entry name" value="PUA-like_sf"/>
</dbReference>
<evidence type="ECO:0000259" key="1">
    <source>
        <dbReference type="Pfam" id="PF20260"/>
    </source>
</evidence>
<feature type="non-terminal residue" evidence="2">
    <location>
        <position position="53"/>
    </location>
</feature>
<organism evidence="2 3">
    <name type="scientific">Burkholderia territorii</name>
    <dbReference type="NCBI Taxonomy" id="1503055"/>
    <lineage>
        <taxon>Bacteria</taxon>
        <taxon>Pseudomonadati</taxon>
        <taxon>Pseudomonadota</taxon>
        <taxon>Betaproteobacteria</taxon>
        <taxon>Burkholderiales</taxon>
        <taxon>Burkholderiaceae</taxon>
        <taxon>Burkholderia</taxon>
        <taxon>Burkholderia cepacia complex</taxon>
    </lineage>
</organism>
<gene>
    <name evidence="2" type="ORF">F7R13_34890</name>
</gene>
<dbReference type="AlphaFoldDB" id="A0A6L3MSH1"/>
<dbReference type="Pfam" id="PF20260">
    <property type="entry name" value="PUA_4"/>
    <property type="match status" value="1"/>
</dbReference>
<dbReference type="GO" id="GO:0032259">
    <property type="term" value="P:methylation"/>
    <property type="evidence" value="ECO:0007669"/>
    <property type="project" value="UniProtKB-KW"/>
</dbReference>
<accession>A0A6L3MSH1</accession>
<feature type="domain" description="Ribosomal RNA small subunit methyltransferase E PUA-like" evidence="1">
    <location>
        <begin position="27"/>
        <end position="53"/>
    </location>
</feature>
<comment type="caution">
    <text evidence="2">The sequence shown here is derived from an EMBL/GenBank/DDBJ whole genome shotgun (WGS) entry which is preliminary data.</text>
</comment>
<dbReference type="InterPro" id="IPR046887">
    <property type="entry name" value="RsmE_PUA-like"/>
</dbReference>
<dbReference type="SUPFAM" id="SSF88697">
    <property type="entry name" value="PUA domain-like"/>
    <property type="match status" value="1"/>
</dbReference>
<name>A0A6L3MSH1_9BURK</name>
<keyword evidence="2" id="KW-0808">Transferase</keyword>
<keyword evidence="2" id="KW-0489">Methyltransferase</keyword>
<sequence length="53" mass="5511">MSEATTTAAVPRFFVEAALRTDATLALPADVARHAQVLRLQPGDALALFDGSG</sequence>
<dbReference type="GO" id="GO:0008168">
    <property type="term" value="F:methyltransferase activity"/>
    <property type="evidence" value="ECO:0007669"/>
    <property type="project" value="UniProtKB-KW"/>
</dbReference>
<dbReference type="Gene3D" id="2.40.240.20">
    <property type="entry name" value="Hypothetical PUA domain-like, domain 1"/>
    <property type="match status" value="1"/>
</dbReference>
<proteinExistence type="predicted"/>
<protein>
    <submittedName>
        <fullName evidence="2">16S rRNA (Uracil(1498)-N(3))-methyltransferase</fullName>
    </submittedName>
</protein>
<dbReference type="Proteomes" id="UP000473571">
    <property type="component" value="Unassembled WGS sequence"/>
</dbReference>
<dbReference type="EMBL" id="VZOL01001263">
    <property type="protein sequence ID" value="KAB0635111.1"/>
    <property type="molecule type" value="Genomic_DNA"/>
</dbReference>
<dbReference type="RefSeq" id="WP_346265419.1">
    <property type="nucleotide sequence ID" value="NZ_VZOL01001263.1"/>
</dbReference>
<reference evidence="2 3" key="1">
    <citation type="submission" date="2019-09" db="EMBL/GenBank/DDBJ databases">
        <title>Draft genome sequences of 48 bacterial type strains from the CCUG.</title>
        <authorList>
            <person name="Tunovic T."/>
            <person name="Pineiro-Iglesias B."/>
            <person name="Unosson C."/>
            <person name="Inganas E."/>
            <person name="Ohlen M."/>
            <person name="Cardew S."/>
            <person name="Jensie-Markopoulos S."/>
            <person name="Salva-Serra F."/>
            <person name="Jaen-Luchoro D."/>
            <person name="Karlsson R."/>
            <person name="Svensson-Stadler L."/>
            <person name="Chun J."/>
            <person name="Moore E."/>
        </authorList>
    </citation>
    <scope>NUCLEOTIDE SEQUENCE [LARGE SCALE GENOMIC DNA]</scope>
    <source>
        <strain evidence="2 3">CCUG 65687</strain>
    </source>
</reference>
<evidence type="ECO:0000313" key="2">
    <source>
        <dbReference type="EMBL" id="KAB0635111.1"/>
    </source>
</evidence>